<evidence type="ECO:0000313" key="2">
    <source>
        <dbReference type="Proteomes" id="UP000722121"/>
    </source>
</evidence>
<dbReference type="Proteomes" id="UP000722121">
    <property type="component" value="Unassembled WGS sequence"/>
</dbReference>
<organism evidence="1 2">
    <name type="scientific">Simkania negevensis</name>
    <dbReference type="NCBI Taxonomy" id="83561"/>
    <lineage>
        <taxon>Bacteria</taxon>
        <taxon>Pseudomonadati</taxon>
        <taxon>Chlamydiota</taxon>
        <taxon>Chlamydiia</taxon>
        <taxon>Parachlamydiales</taxon>
        <taxon>Simkaniaceae</taxon>
        <taxon>Simkania</taxon>
    </lineage>
</organism>
<accession>A0ABS3ASP7</accession>
<name>A0ABS3ASP7_9BACT</name>
<evidence type="ECO:0000313" key="1">
    <source>
        <dbReference type="EMBL" id="MBN4067393.1"/>
    </source>
</evidence>
<proteinExistence type="predicted"/>
<dbReference type="EMBL" id="JAFITR010000129">
    <property type="protein sequence ID" value="MBN4067393.1"/>
    <property type="molecule type" value="Genomic_DNA"/>
</dbReference>
<keyword evidence="2" id="KW-1185">Reference proteome</keyword>
<sequence length="286" mass="32298">MAIPPSDNQHATPLDWGAPTFAAKWGQYAIGRGHAALREMRFGPNGEHRRVVEVLQGLLSPVIAVTSALAQLATRVAMVVETVLKSIAAVCYTIVRPTKENGLRAKKLLLETLPLQIFNLFFVSLFRDFGIDIQRNMFHYVISSQWKGCSPSSAAYERFGEAALLGMPREKMMGTMRIELMKSCYWVMSEEDKNEADKGMMEVGARESFKHRYNFFAIPNPFALNYRSLSGFAVSVVAMVAKMAFQWMVLNVQNAAQRELKRDIMGWTSAPLVWEENQRIETLLHT</sequence>
<comment type="caution">
    <text evidence="1">The sequence shown here is derived from an EMBL/GenBank/DDBJ whole genome shotgun (WGS) entry which is preliminary data.</text>
</comment>
<evidence type="ECO:0008006" key="3">
    <source>
        <dbReference type="Google" id="ProtNLM"/>
    </source>
</evidence>
<gene>
    <name evidence="1" type="ORF">JYU14_04850</name>
</gene>
<protein>
    <recommendedName>
        <fullName evidence="3">ER-bound oxygenase mpaB/mpaB'/Rubber oxygenase catalytic domain-containing protein</fullName>
    </recommendedName>
</protein>
<reference evidence="1 2" key="1">
    <citation type="submission" date="2021-02" db="EMBL/GenBank/DDBJ databases">
        <title>Activity-based single-cell genomes from oceanic crustal fluid captures similar information to metagenomic and metatranscriptomic surveys with orders of magnitude less sampling.</title>
        <authorList>
            <person name="D'Angelo T.S."/>
            <person name="Orcutt B.N."/>
        </authorList>
    </citation>
    <scope>NUCLEOTIDE SEQUENCE [LARGE SCALE GENOMIC DNA]</scope>
    <source>
        <strain evidence="1">AH-315-G07</strain>
    </source>
</reference>